<proteinExistence type="inferred from homology"/>
<dbReference type="InterPro" id="IPR051045">
    <property type="entry name" value="TonB-dependent_transducer"/>
</dbReference>
<dbReference type="RefSeq" id="WP_170022927.1">
    <property type="nucleotide sequence ID" value="NZ_JABCSC020000004.1"/>
</dbReference>
<feature type="compositionally biased region" description="Polar residues" evidence="10">
    <location>
        <begin position="74"/>
        <end position="83"/>
    </location>
</feature>
<dbReference type="InterPro" id="IPR006260">
    <property type="entry name" value="TonB/TolA_C"/>
</dbReference>
<evidence type="ECO:0000256" key="4">
    <source>
        <dbReference type="ARBA" id="ARBA00022475"/>
    </source>
</evidence>
<evidence type="ECO:0000256" key="6">
    <source>
        <dbReference type="ARBA" id="ARBA00022692"/>
    </source>
</evidence>
<evidence type="ECO:0000259" key="12">
    <source>
        <dbReference type="PROSITE" id="PS52015"/>
    </source>
</evidence>
<dbReference type="PANTHER" id="PTHR33446">
    <property type="entry name" value="PROTEIN TONB-RELATED"/>
    <property type="match status" value="1"/>
</dbReference>
<keyword evidence="8 11" id="KW-1133">Transmembrane helix</keyword>
<evidence type="ECO:0000256" key="8">
    <source>
        <dbReference type="ARBA" id="ARBA00022989"/>
    </source>
</evidence>
<dbReference type="PROSITE" id="PS52015">
    <property type="entry name" value="TONB_CTD"/>
    <property type="match status" value="1"/>
</dbReference>
<dbReference type="Pfam" id="PF03544">
    <property type="entry name" value="TonB_C"/>
    <property type="match status" value="1"/>
</dbReference>
<dbReference type="PANTHER" id="PTHR33446:SF2">
    <property type="entry name" value="PROTEIN TONB"/>
    <property type="match status" value="1"/>
</dbReference>
<evidence type="ECO:0000256" key="9">
    <source>
        <dbReference type="ARBA" id="ARBA00023136"/>
    </source>
</evidence>
<dbReference type="Gene3D" id="3.30.1150.10">
    <property type="match status" value="1"/>
</dbReference>
<sequence>MKPAPTPSAPPSPPPSGRLRWSFAWLMACLLTSGMLVLLAGMNSPQVLRKAADALQVSLLTEPTPPPSARQPLATPTTASAGQTPAPILTAPVAKTAAQRPAAGSDSAEVGSAALSEAEPTAPANAASAATTREALATARSLAQRCPHQVKPVFPPLALEDGVETGRVTVRLHLDSEGRVREVSLVEASPRGYFEAATRRAALQWHCLPPAEAGETLRVPFEFGSSAP</sequence>
<gene>
    <name evidence="13" type="ORF">HJ583_016410</name>
</gene>
<evidence type="ECO:0000256" key="2">
    <source>
        <dbReference type="ARBA" id="ARBA00006555"/>
    </source>
</evidence>
<keyword evidence="9 11" id="KW-0472">Membrane</keyword>
<protein>
    <submittedName>
        <fullName evidence="13">TonB family protein</fullName>
    </submittedName>
</protein>
<keyword evidence="6 11" id="KW-0812">Transmembrane</keyword>
<feature type="compositionally biased region" description="Low complexity" evidence="10">
    <location>
        <begin position="118"/>
        <end position="130"/>
    </location>
</feature>
<reference evidence="13 14" key="1">
    <citation type="submission" date="2020-06" db="EMBL/GenBank/DDBJ databases">
        <title>Draft genome of Uliginosibacterium sp. IMCC34675.</title>
        <authorList>
            <person name="Song J."/>
        </authorList>
    </citation>
    <scope>NUCLEOTIDE SEQUENCE [LARGE SCALE GENOMIC DNA]</scope>
    <source>
        <strain evidence="13 14">IMCC34675</strain>
    </source>
</reference>
<evidence type="ECO:0000313" key="14">
    <source>
        <dbReference type="Proteomes" id="UP000778523"/>
    </source>
</evidence>
<dbReference type="EMBL" id="JABCSC020000004">
    <property type="protein sequence ID" value="NSL56619.1"/>
    <property type="molecule type" value="Genomic_DNA"/>
</dbReference>
<dbReference type="SUPFAM" id="SSF74653">
    <property type="entry name" value="TolA/TonB C-terminal domain"/>
    <property type="match status" value="1"/>
</dbReference>
<comment type="subcellular location">
    <subcellularLocation>
        <location evidence="1">Cell inner membrane</location>
        <topology evidence="1">Single-pass membrane protein</topology>
        <orientation evidence="1">Periplasmic side</orientation>
    </subcellularLocation>
</comment>
<feature type="domain" description="TonB C-terminal" evidence="12">
    <location>
        <begin position="139"/>
        <end position="228"/>
    </location>
</feature>
<comment type="similarity">
    <text evidence="2">Belongs to the TonB family.</text>
</comment>
<organism evidence="13 14">
    <name type="scientific">Uliginosibacterium aquaticum</name>
    <dbReference type="NCBI Taxonomy" id="2731212"/>
    <lineage>
        <taxon>Bacteria</taxon>
        <taxon>Pseudomonadati</taxon>
        <taxon>Pseudomonadota</taxon>
        <taxon>Betaproteobacteria</taxon>
        <taxon>Rhodocyclales</taxon>
        <taxon>Zoogloeaceae</taxon>
        <taxon>Uliginosibacterium</taxon>
    </lineage>
</organism>
<keyword evidence="3" id="KW-0813">Transport</keyword>
<keyword evidence="4" id="KW-1003">Cell membrane</keyword>
<dbReference type="InterPro" id="IPR037682">
    <property type="entry name" value="TonB_C"/>
</dbReference>
<feature type="region of interest" description="Disordered" evidence="10">
    <location>
        <begin position="60"/>
        <end position="130"/>
    </location>
</feature>
<name>A0ABX2IPJ9_9RHOO</name>
<evidence type="ECO:0000313" key="13">
    <source>
        <dbReference type="EMBL" id="NSL56619.1"/>
    </source>
</evidence>
<keyword evidence="7" id="KW-0653">Protein transport</keyword>
<evidence type="ECO:0000256" key="11">
    <source>
        <dbReference type="SAM" id="Phobius"/>
    </source>
</evidence>
<feature type="transmembrane region" description="Helical" evidence="11">
    <location>
        <begin position="20"/>
        <end position="40"/>
    </location>
</feature>
<evidence type="ECO:0000256" key="1">
    <source>
        <dbReference type="ARBA" id="ARBA00004383"/>
    </source>
</evidence>
<dbReference type="Proteomes" id="UP000778523">
    <property type="component" value="Unassembled WGS sequence"/>
</dbReference>
<evidence type="ECO:0000256" key="10">
    <source>
        <dbReference type="SAM" id="MobiDB-lite"/>
    </source>
</evidence>
<keyword evidence="5" id="KW-0997">Cell inner membrane</keyword>
<evidence type="ECO:0000256" key="5">
    <source>
        <dbReference type="ARBA" id="ARBA00022519"/>
    </source>
</evidence>
<evidence type="ECO:0000256" key="3">
    <source>
        <dbReference type="ARBA" id="ARBA00022448"/>
    </source>
</evidence>
<dbReference type="NCBIfam" id="TIGR01352">
    <property type="entry name" value="tonB_Cterm"/>
    <property type="match status" value="1"/>
</dbReference>
<evidence type="ECO:0000256" key="7">
    <source>
        <dbReference type="ARBA" id="ARBA00022927"/>
    </source>
</evidence>
<keyword evidence="14" id="KW-1185">Reference proteome</keyword>
<accession>A0ABX2IPJ9</accession>
<comment type="caution">
    <text evidence="13">The sequence shown here is derived from an EMBL/GenBank/DDBJ whole genome shotgun (WGS) entry which is preliminary data.</text>
</comment>